<keyword evidence="4" id="KW-1185">Reference proteome</keyword>
<accession>A0AA39IDD8</accession>
<dbReference type="SMART" id="SM00020">
    <property type="entry name" value="Tryp_SPc"/>
    <property type="match status" value="1"/>
</dbReference>
<protein>
    <recommendedName>
        <fullName evidence="2">Peptidase S1 domain-containing protein</fullName>
    </recommendedName>
</protein>
<dbReference type="InterPro" id="IPR043504">
    <property type="entry name" value="Peptidase_S1_PA_chymotrypsin"/>
</dbReference>
<dbReference type="PANTHER" id="PTHR24260">
    <property type="match status" value="1"/>
</dbReference>
<dbReference type="InterPro" id="IPR051333">
    <property type="entry name" value="CLIP_Serine_Protease"/>
</dbReference>
<dbReference type="EMBL" id="JAUCMV010000002">
    <property type="protein sequence ID" value="KAK0420969.1"/>
    <property type="molecule type" value="Genomic_DNA"/>
</dbReference>
<feature type="chain" id="PRO_5041411772" description="Peptidase S1 domain-containing protein" evidence="1">
    <location>
        <begin position="16"/>
        <end position="283"/>
    </location>
</feature>
<evidence type="ECO:0000259" key="2">
    <source>
        <dbReference type="PROSITE" id="PS50240"/>
    </source>
</evidence>
<evidence type="ECO:0000313" key="4">
    <source>
        <dbReference type="Proteomes" id="UP001175271"/>
    </source>
</evidence>
<sequence length="283" mass="31886">MRRLFSIILFGLAHSFSLNLTSTLLKDGHRSEQGHFPYVGYLESGCSGALITPQHVLTHLRCTWDLTEESKIYFGYVNLRVPFDEVPNAQVGTPKHIEIVTVHEEVRLLNAYSLGLITLKEPLLTYEKSNYSTWPIKVMRNDGILLVNPPAPKHPPVIVAYGKRGTGEYRFTDQQNFKKTRFLNPNVCRRQWSDFNAEAVCVGLEFGGDQLMTGDSGATLSVYPYEVDPLYPWPKKPYLIGIGAYTPGSDSGFFVRVSKFCDKLHEMTGGAFSCHDKTENVFP</sequence>
<dbReference type="GO" id="GO:0004252">
    <property type="term" value="F:serine-type endopeptidase activity"/>
    <property type="evidence" value="ECO:0007669"/>
    <property type="project" value="InterPro"/>
</dbReference>
<feature type="signal peptide" evidence="1">
    <location>
        <begin position="1"/>
        <end position="15"/>
    </location>
</feature>
<dbReference type="Gene3D" id="2.40.10.10">
    <property type="entry name" value="Trypsin-like serine proteases"/>
    <property type="match status" value="1"/>
</dbReference>
<dbReference type="Pfam" id="PF00089">
    <property type="entry name" value="Trypsin"/>
    <property type="match status" value="1"/>
</dbReference>
<keyword evidence="1" id="KW-0732">Signal</keyword>
<organism evidence="3 4">
    <name type="scientific">Steinernema hermaphroditum</name>
    <dbReference type="NCBI Taxonomy" id="289476"/>
    <lineage>
        <taxon>Eukaryota</taxon>
        <taxon>Metazoa</taxon>
        <taxon>Ecdysozoa</taxon>
        <taxon>Nematoda</taxon>
        <taxon>Chromadorea</taxon>
        <taxon>Rhabditida</taxon>
        <taxon>Tylenchina</taxon>
        <taxon>Panagrolaimomorpha</taxon>
        <taxon>Strongyloidoidea</taxon>
        <taxon>Steinernematidae</taxon>
        <taxon>Steinernema</taxon>
    </lineage>
</organism>
<dbReference type="GO" id="GO:0006508">
    <property type="term" value="P:proteolysis"/>
    <property type="evidence" value="ECO:0007669"/>
    <property type="project" value="InterPro"/>
</dbReference>
<gene>
    <name evidence="3" type="ORF">QR680_014996</name>
</gene>
<evidence type="ECO:0000313" key="3">
    <source>
        <dbReference type="EMBL" id="KAK0420969.1"/>
    </source>
</evidence>
<dbReference type="Proteomes" id="UP001175271">
    <property type="component" value="Unassembled WGS sequence"/>
</dbReference>
<dbReference type="InterPro" id="IPR009003">
    <property type="entry name" value="Peptidase_S1_PA"/>
</dbReference>
<dbReference type="SUPFAM" id="SSF50494">
    <property type="entry name" value="Trypsin-like serine proteases"/>
    <property type="match status" value="1"/>
</dbReference>
<dbReference type="PANTHER" id="PTHR24260:SF136">
    <property type="entry name" value="GH08193P-RELATED"/>
    <property type="match status" value="1"/>
</dbReference>
<evidence type="ECO:0000256" key="1">
    <source>
        <dbReference type="SAM" id="SignalP"/>
    </source>
</evidence>
<dbReference type="AlphaFoldDB" id="A0AA39IDD8"/>
<proteinExistence type="predicted"/>
<dbReference type="PROSITE" id="PS50240">
    <property type="entry name" value="TRYPSIN_DOM"/>
    <property type="match status" value="1"/>
</dbReference>
<feature type="domain" description="Peptidase S1" evidence="2">
    <location>
        <begin position="25"/>
        <end position="269"/>
    </location>
</feature>
<comment type="caution">
    <text evidence="3">The sequence shown here is derived from an EMBL/GenBank/DDBJ whole genome shotgun (WGS) entry which is preliminary data.</text>
</comment>
<dbReference type="InterPro" id="IPR001254">
    <property type="entry name" value="Trypsin_dom"/>
</dbReference>
<name>A0AA39IDD8_9BILA</name>
<reference evidence="3" key="1">
    <citation type="submission" date="2023-06" db="EMBL/GenBank/DDBJ databases">
        <title>Genomic analysis of the entomopathogenic nematode Steinernema hermaphroditum.</title>
        <authorList>
            <person name="Schwarz E.M."/>
            <person name="Heppert J.K."/>
            <person name="Baniya A."/>
            <person name="Schwartz H.T."/>
            <person name="Tan C.-H."/>
            <person name="Antoshechkin I."/>
            <person name="Sternberg P.W."/>
            <person name="Goodrich-Blair H."/>
            <person name="Dillman A.R."/>
        </authorList>
    </citation>
    <scope>NUCLEOTIDE SEQUENCE</scope>
    <source>
        <strain evidence="3">PS9179</strain>
        <tissue evidence="3">Whole animal</tissue>
    </source>
</reference>